<sequence>MVLAPGLAGTIIAGVLALRFGASASSVWLRDLWLLLAWALCYCVQFTAARWLVSRRVHRYLTPMIVYGVALAVVGLPLVVIHSAILWWAPVYLVLAGLSLWAAYTHRERSLWANAADVVAASLIGAIAGSAVAGFRPSDIPRAALVAAMAFLMVEYGSALFVKTMIRKFGDPRYHILSVLWHAAMAAAGFLVQPLWGAIAVVLLLRAIMLPMRSERIRPLYVGVEEGVVLAVAFVVILIGVL</sequence>
<protein>
    <submittedName>
        <fullName evidence="2">Membrane spanning protein</fullName>
    </submittedName>
</protein>
<feature type="transmembrane region" description="Helical" evidence="1">
    <location>
        <begin position="220"/>
        <end position="241"/>
    </location>
</feature>
<feature type="transmembrane region" description="Helical" evidence="1">
    <location>
        <begin position="183"/>
        <end position="208"/>
    </location>
</feature>
<feature type="transmembrane region" description="Helical" evidence="1">
    <location>
        <begin position="60"/>
        <end position="79"/>
    </location>
</feature>
<proteinExistence type="predicted"/>
<dbReference type="Pfam" id="PF14256">
    <property type="entry name" value="YwiC"/>
    <property type="match status" value="1"/>
</dbReference>
<dbReference type="EMBL" id="JGZD01000009">
    <property type="protein sequence ID" value="KFI72352.1"/>
    <property type="molecule type" value="Genomic_DNA"/>
</dbReference>
<feature type="transmembrane region" description="Helical" evidence="1">
    <location>
        <begin position="111"/>
        <end position="134"/>
    </location>
</feature>
<dbReference type="AlphaFoldDB" id="A0A087BMV2"/>
<keyword evidence="1" id="KW-1133">Transmembrane helix</keyword>
<organism evidence="2 3">
    <name type="scientific">Bifidobacterium minimum</name>
    <dbReference type="NCBI Taxonomy" id="1693"/>
    <lineage>
        <taxon>Bacteria</taxon>
        <taxon>Bacillati</taxon>
        <taxon>Actinomycetota</taxon>
        <taxon>Actinomycetes</taxon>
        <taxon>Bifidobacteriales</taxon>
        <taxon>Bifidobacteriaceae</taxon>
        <taxon>Bifidobacterium</taxon>
    </lineage>
</organism>
<evidence type="ECO:0000313" key="3">
    <source>
        <dbReference type="Proteomes" id="UP000029014"/>
    </source>
</evidence>
<evidence type="ECO:0000313" key="2">
    <source>
        <dbReference type="EMBL" id="KFI72352.1"/>
    </source>
</evidence>
<keyword evidence="1" id="KW-0812">Transmembrane</keyword>
<accession>A0A087BMV2</accession>
<reference evidence="2 3" key="1">
    <citation type="submission" date="2014-03" db="EMBL/GenBank/DDBJ databases">
        <title>Genomics of Bifidobacteria.</title>
        <authorList>
            <person name="Ventura M."/>
            <person name="Milani C."/>
            <person name="Lugli G.A."/>
        </authorList>
    </citation>
    <scope>NUCLEOTIDE SEQUENCE [LARGE SCALE GENOMIC DNA]</scope>
    <source>
        <strain evidence="2 3">LMG 11592</strain>
    </source>
</reference>
<keyword evidence="3" id="KW-1185">Reference proteome</keyword>
<evidence type="ECO:0000256" key="1">
    <source>
        <dbReference type="SAM" id="Phobius"/>
    </source>
</evidence>
<dbReference type="eggNOG" id="ENOG502ZBRV">
    <property type="taxonomic scope" value="Bacteria"/>
</dbReference>
<comment type="caution">
    <text evidence="2">The sequence shown here is derived from an EMBL/GenBank/DDBJ whole genome shotgun (WGS) entry which is preliminary data.</text>
</comment>
<gene>
    <name evidence="2" type="ORF">BMIN_0246</name>
</gene>
<feature type="transmembrane region" description="Helical" evidence="1">
    <location>
        <begin position="85"/>
        <end position="104"/>
    </location>
</feature>
<feature type="transmembrane region" description="Helical" evidence="1">
    <location>
        <begin position="33"/>
        <end position="53"/>
    </location>
</feature>
<dbReference type="InterPro" id="IPR025576">
    <property type="entry name" value="YwiC"/>
</dbReference>
<keyword evidence="1" id="KW-0472">Membrane</keyword>
<feature type="transmembrane region" description="Helical" evidence="1">
    <location>
        <begin position="140"/>
        <end position="162"/>
    </location>
</feature>
<name>A0A087BMV2_9BIFI</name>
<dbReference type="STRING" id="1693.BMIN_0246"/>
<dbReference type="Proteomes" id="UP000029014">
    <property type="component" value="Unassembled WGS sequence"/>
</dbReference>